<evidence type="ECO:0000313" key="3">
    <source>
        <dbReference type="Proteomes" id="UP000545507"/>
    </source>
</evidence>
<gene>
    <name evidence="2" type="ORF">F3K02_16245</name>
</gene>
<dbReference type="GO" id="GO:0061503">
    <property type="term" value="F:tRNA threonylcarbamoyladenosine dehydratase"/>
    <property type="evidence" value="ECO:0007669"/>
    <property type="project" value="TreeGrafter"/>
</dbReference>
<dbReference type="GO" id="GO:0008641">
    <property type="term" value="F:ubiquitin-like modifier activating enzyme activity"/>
    <property type="evidence" value="ECO:0007669"/>
    <property type="project" value="InterPro"/>
</dbReference>
<feature type="domain" description="THIF-type NAD/FAD binding fold" evidence="1">
    <location>
        <begin position="167"/>
        <end position="418"/>
    </location>
</feature>
<name>A0A7Y8GXP2_9BURK</name>
<evidence type="ECO:0000313" key="2">
    <source>
        <dbReference type="EMBL" id="NWF46790.1"/>
    </source>
</evidence>
<dbReference type="GO" id="GO:0016779">
    <property type="term" value="F:nucleotidyltransferase activity"/>
    <property type="evidence" value="ECO:0007669"/>
    <property type="project" value="UniProtKB-KW"/>
</dbReference>
<sequence length="442" mass="46785">MLKLKLDQVTPLQQAAASAATETCFAGLVLPGGTRNGERDSLVADLRPVPDDAYLVRTATAATLKPEFCSHLANQAKHHSAGVLLAHTHIGNQPLDGFSMVDDGGEPPLAAYFNRRLPGRANLTAVITSHQVHARTMGPGLVQPVTLVGTELAMPARPSSRAAGTFDRQVRAFGESGQLALSMLTVAIVGLGGTGSVVAQQLAHLGITRFVLMDPDHVELTNLNRLVGAAASDIGRPKVDVAAEHIKRINATAQCQTLQGDVTHPDVAATLTAVDFIFGCTDSMASRAVMNQLAYQYFIPCIDMGVAIGAEGGIVTYIGGRVQMLSPGLACLVCTDKLDSEQVRREMMTPEERSKDRYIVGEQVPQPAVISLNSQVSSAAVTMFLSAVTGMPARARMLTFDAMRGTVRPVAADPRPHCIVCSHEGALGQGARWSLPTRGDAR</sequence>
<dbReference type="EMBL" id="VYGV01000015">
    <property type="protein sequence ID" value="NWF46790.1"/>
    <property type="molecule type" value="Genomic_DNA"/>
</dbReference>
<dbReference type="AlphaFoldDB" id="A0A7Y8GXP2"/>
<dbReference type="GO" id="GO:0061504">
    <property type="term" value="P:cyclic threonylcarbamoyladenosine biosynthetic process"/>
    <property type="evidence" value="ECO:0007669"/>
    <property type="project" value="TreeGrafter"/>
</dbReference>
<dbReference type="PANTHER" id="PTHR43267:SF1">
    <property type="entry name" value="TRNA THREONYLCARBAMOYLADENOSINE DEHYDRATASE"/>
    <property type="match status" value="1"/>
</dbReference>
<protein>
    <submittedName>
        <fullName evidence="2">ThiF family adenylyltransferase</fullName>
    </submittedName>
</protein>
<dbReference type="InterPro" id="IPR035985">
    <property type="entry name" value="Ubiquitin-activating_enz"/>
</dbReference>
<dbReference type="InterPro" id="IPR045886">
    <property type="entry name" value="ThiF/MoeB/HesA"/>
</dbReference>
<accession>A0A7Y8GXP2</accession>
<keyword evidence="2" id="KW-0548">Nucleotidyltransferase</keyword>
<reference evidence="2 3" key="1">
    <citation type="submission" date="2019-09" db="EMBL/GenBank/DDBJ databases">
        <title>Hydrogenophaga aromatica sp. nov., isolated from a para-xylene-degrading enrichment culture.</title>
        <authorList>
            <person name="Tancsics A."/>
            <person name="Banerjee S."/>
        </authorList>
    </citation>
    <scope>NUCLEOTIDE SEQUENCE [LARGE SCALE GENOMIC DNA]</scope>
    <source>
        <strain evidence="2 3">D2P1</strain>
    </source>
</reference>
<dbReference type="PANTHER" id="PTHR43267">
    <property type="entry name" value="TRNA THREONYLCARBAMOYLADENOSINE DEHYDRATASE"/>
    <property type="match status" value="1"/>
</dbReference>
<dbReference type="InterPro" id="IPR000594">
    <property type="entry name" value="ThiF_NAD_FAD-bd"/>
</dbReference>
<organism evidence="2 3">
    <name type="scientific">Hydrogenophaga aromaticivorans</name>
    <dbReference type="NCBI Taxonomy" id="2610898"/>
    <lineage>
        <taxon>Bacteria</taxon>
        <taxon>Pseudomonadati</taxon>
        <taxon>Pseudomonadota</taxon>
        <taxon>Betaproteobacteria</taxon>
        <taxon>Burkholderiales</taxon>
        <taxon>Comamonadaceae</taxon>
        <taxon>Hydrogenophaga</taxon>
    </lineage>
</organism>
<keyword evidence="2" id="KW-0808">Transferase</keyword>
<dbReference type="Gene3D" id="3.40.50.720">
    <property type="entry name" value="NAD(P)-binding Rossmann-like Domain"/>
    <property type="match status" value="1"/>
</dbReference>
<dbReference type="Pfam" id="PF00899">
    <property type="entry name" value="ThiF"/>
    <property type="match status" value="1"/>
</dbReference>
<proteinExistence type="predicted"/>
<dbReference type="Proteomes" id="UP000545507">
    <property type="component" value="Unassembled WGS sequence"/>
</dbReference>
<evidence type="ECO:0000259" key="1">
    <source>
        <dbReference type="Pfam" id="PF00899"/>
    </source>
</evidence>
<keyword evidence="3" id="KW-1185">Reference proteome</keyword>
<dbReference type="RefSeq" id="WP_177136688.1">
    <property type="nucleotide sequence ID" value="NZ_VYGV01000015.1"/>
</dbReference>
<dbReference type="SUPFAM" id="SSF69572">
    <property type="entry name" value="Activating enzymes of the ubiquitin-like proteins"/>
    <property type="match status" value="1"/>
</dbReference>
<comment type="caution">
    <text evidence="2">The sequence shown here is derived from an EMBL/GenBank/DDBJ whole genome shotgun (WGS) entry which is preliminary data.</text>
</comment>